<feature type="compositionally biased region" description="Low complexity" evidence="1">
    <location>
        <begin position="193"/>
        <end position="204"/>
    </location>
</feature>
<dbReference type="AlphaFoldDB" id="A0AAD6VRL2"/>
<organism evidence="2 3">
    <name type="scientific">Mycena pura</name>
    <dbReference type="NCBI Taxonomy" id="153505"/>
    <lineage>
        <taxon>Eukaryota</taxon>
        <taxon>Fungi</taxon>
        <taxon>Dikarya</taxon>
        <taxon>Basidiomycota</taxon>
        <taxon>Agaricomycotina</taxon>
        <taxon>Agaricomycetes</taxon>
        <taxon>Agaricomycetidae</taxon>
        <taxon>Agaricales</taxon>
        <taxon>Marasmiineae</taxon>
        <taxon>Mycenaceae</taxon>
        <taxon>Mycena</taxon>
    </lineage>
</organism>
<accession>A0AAD6VRL2</accession>
<comment type="caution">
    <text evidence="2">The sequence shown here is derived from an EMBL/GenBank/DDBJ whole genome shotgun (WGS) entry which is preliminary data.</text>
</comment>
<sequence>MAGTNSGYIANQRGCVDYSASTPKLGYKSSQHHYALSDSINIAASIIRPAAASPTPPPARPAAASPTPPPALSPTTRRLSYGGSGERRAAGGGQWDRQRGRRRVVAGRGSERRAGSGKGVAGGGRRGRRRDGQPMNTVAGTRRCFVGDGSHAPGACTYARQRPRPPVHLTVSTSNGGSLCTSRAPSVGRSPCARRAAGPLSSRPRSPRRRRHSARWAAHAAGRSGLDGTAGGALGEFDDKGRMECFVQVTRPHNVISNGVVTCQEWYRLVT</sequence>
<feature type="region of interest" description="Disordered" evidence="1">
    <location>
        <begin position="51"/>
        <end position="144"/>
    </location>
</feature>
<proteinExistence type="predicted"/>
<dbReference type="EMBL" id="JARJCW010000019">
    <property type="protein sequence ID" value="KAJ7214441.1"/>
    <property type="molecule type" value="Genomic_DNA"/>
</dbReference>
<evidence type="ECO:0000256" key="1">
    <source>
        <dbReference type="SAM" id="MobiDB-lite"/>
    </source>
</evidence>
<feature type="compositionally biased region" description="Basic residues" evidence="1">
    <location>
        <begin position="205"/>
        <end position="214"/>
    </location>
</feature>
<reference evidence="2" key="1">
    <citation type="submission" date="2023-03" db="EMBL/GenBank/DDBJ databases">
        <title>Massive genome expansion in bonnet fungi (Mycena s.s.) driven by repeated elements and novel gene families across ecological guilds.</title>
        <authorList>
            <consortium name="Lawrence Berkeley National Laboratory"/>
            <person name="Harder C.B."/>
            <person name="Miyauchi S."/>
            <person name="Viragh M."/>
            <person name="Kuo A."/>
            <person name="Thoen E."/>
            <person name="Andreopoulos B."/>
            <person name="Lu D."/>
            <person name="Skrede I."/>
            <person name="Drula E."/>
            <person name="Henrissat B."/>
            <person name="Morin E."/>
            <person name="Kohler A."/>
            <person name="Barry K."/>
            <person name="LaButti K."/>
            <person name="Morin E."/>
            <person name="Salamov A."/>
            <person name="Lipzen A."/>
            <person name="Mereny Z."/>
            <person name="Hegedus B."/>
            <person name="Baldrian P."/>
            <person name="Stursova M."/>
            <person name="Weitz H."/>
            <person name="Taylor A."/>
            <person name="Grigoriev I.V."/>
            <person name="Nagy L.G."/>
            <person name="Martin F."/>
            <person name="Kauserud H."/>
        </authorList>
    </citation>
    <scope>NUCLEOTIDE SEQUENCE</scope>
    <source>
        <strain evidence="2">9144</strain>
    </source>
</reference>
<protein>
    <submittedName>
        <fullName evidence="2">Uncharacterized protein</fullName>
    </submittedName>
</protein>
<name>A0AAD6VRL2_9AGAR</name>
<evidence type="ECO:0000313" key="2">
    <source>
        <dbReference type="EMBL" id="KAJ7214441.1"/>
    </source>
</evidence>
<gene>
    <name evidence="2" type="ORF">GGX14DRAFT_392467</name>
</gene>
<feature type="compositionally biased region" description="Polar residues" evidence="1">
    <location>
        <begin position="170"/>
        <end position="184"/>
    </location>
</feature>
<keyword evidence="3" id="KW-1185">Reference proteome</keyword>
<evidence type="ECO:0000313" key="3">
    <source>
        <dbReference type="Proteomes" id="UP001219525"/>
    </source>
</evidence>
<dbReference type="Proteomes" id="UP001219525">
    <property type="component" value="Unassembled WGS sequence"/>
</dbReference>
<feature type="compositionally biased region" description="Low complexity" evidence="1">
    <location>
        <begin position="215"/>
        <end position="224"/>
    </location>
</feature>
<feature type="region of interest" description="Disordered" evidence="1">
    <location>
        <begin position="170"/>
        <end position="231"/>
    </location>
</feature>
<feature type="compositionally biased region" description="Pro residues" evidence="1">
    <location>
        <begin position="54"/>
        <end position="72"/>
    </location>
</feature>